<feature type="region of interest" description="Disordered" evidence="1">
    <location>
        <begin position="1"/>
        <end position="29"/>
    </location>
</feature>
<reference evidence="2" key="1">
    <citation type="submission" date="2023-05" db="EMBL/GenBank/DDBJ databases">
        <title>Nepenthes gracilis genome sequencing.</title>
        <authorList>
            <person name="Fukushima K."/>
        </authorList>
    </citation>
    <scope>NUCLEOTIDE SEQUENCE</scope>
    <source>
        <strain evidence="2">SING2019-196</strain>
    </source>
</reference>
<evidence type="ECO:0000313" key="2">
    <source>
        <dbReference type="EMBL" id="GMH02214.1"/>
    </source>
</evidence>
<protein>
    <submittedName>
        <fullName evidence="2">Uncharacterized protein</fullName>
    </submittedName>
</protein>
<proteinExistence type="predicted"/>
<gene>
    <name evidence="2" type="ORF">Nepgr_004053</name>
</gene>
<dbReference type="EMBL" id="BSYO01000003">
    <property type="protein sequence ID" value="GMH02214.1"/>
    <property type="molecule type" value="Genomic_DNA"/>
</dbReference>
<keyword evidence="3" id="KW-1185">Reference proteome</keyword>
<organism evidence="2 3">
    <name type="scientific">Nepenthes gracilis</name>
    <name type="common">Slender pitcher plant</name>
    <dbReference type="NCBI Taxonomy" id="150966"/>
    <lineage>
        <taxon>Eukaryota</taxon>
        <taxon>Viridiplantae</taxon>
        <taxon>Streptophyta</taxon>
        <taxon>Embryophyta</taxon>
        <taxon>Tracheophyta</taxon>
        <taxon>Spermatophyta</taxon>
        <taxon>Magnoliopsida</taxon>
        <taxon>eudicotyledons</taxon>
        <taxon>Gunneridae</taxon>
        <taxon>Pentapetalae</taxon>
        <taxon>Caryophyllales</taxon>
        <taxon>Nepenthaceae</taxon>
        <taxon>Nepenthes</taxon>
    </lineage>
</organism>
<name>A0AAD3S0S4_NEPGR</name>
<evidence type="ECO:0000256" key="1">
    <source>
        <dbReference type="SAM" id="MobiDB-lite"/>
    </source>
</evidence>
<sequence length="228" mass="23733">MLDSVSDSGLPKLDESNALRGSEEPNSVQNIDGNVAMALSSSHCELIPQYSIEDCCAREPSGSEPSGSMSPACAQLDERFHALAPPSVSPQCDVLNGSGLVPDFVDLVTHGNALLPCKLSSEMVCEAVMGTGVGPSMSNLPPLDVSEVGDAVKPFYDAVPYFVVDGCGWMSIKCAHCFGGVCFTLLLLTVVLMPHCISGGCLSSPPADVPKTKSARCFTSADAVMIST</sequence>
<feature type="compositionally biased region" description="Basic and acidic residues" evidence="1">
    <location>
        <begin position="12"/>
        <end position="23"/>
    </location>
</feature>
<accession>A0AAD3S0S4</accession>
<dbReference type="AlphaFoldDB" id="A0AAD3S0S4"/>
<evidence type="ECO:0000313" key="3">
    <source>
        <dbReference type="Proteomes" id="UP001279734"/>
    </source>
</evidence>
<comment type="caution">
    <text evidence="2">The sequence shown here is derived from an EMBL/GenBank/DDBJ whole genome shotgun (WGS) entry which is preliminary data.</text>
</comment>
<dbReference type="Proteomes" id="UP001279734">
    <property type="component" value="Unassembled WGS sequence"/>
</dbReference>